<gene>
    <name evidence="1" type="ORF">MNBD_GAMMA05-426</name>
</gene>
<sequence length="164" mass="18708">MTVLLCKNIDLHNLQSLIADYGMSLTVIDTDLPIPGSFWQPPEAGLIGDTLYIRNDTPVHSALHETCHYICMDTKRRKTLDTDAGGKTAIEEDSVCYLQILLSNFIPEMKAPRMLADMDAWGYSFRLGSSRAWFENDAEDAQSWLQQHHIIEHNNQITKKLRMN</sequence>
<proteinExistence type="predicted"/>
<dbReference type="AlphaFoldDB" id="A0A3B0WMH7"/>
<reference evidence="1" key="1">
    <citation type="submission" date="2018-06" db="EMBL/GenBank/DDBJ databases">
        <authorList>
            <person name="Zhirakovskaya E."/>
        </authorList>
    </citation>
    <scope>NUCLEOTIDE SEQUENCE</scope>
</reference>
<dbReference type="EMBL" id="UOFE01000034">
    <property type="protein sequence ID" value="VAW53553.1"/>
    <property type="molecule type" value="Genomic_DNA"/>
</dbReference>
<evidence type="ECO:0000313" key="1">
    <source>
        <dbReference type="EMBL" id="VAW53553.1"/>
    </source>
</evidence>
<organism evidence="1">
    <name type="scientific">hydrothermal vent metagenome</name>
    <dbReference type="NCBI Taxonomy" id="652676"/>
    <lineage>
        <taxon>unclassified sequences</taxon>
        <taxon>metagenomes</taxon>
        <taxon>ecological metagenomes</taxon>
    </lineage>
</organism>
<name>A0A3B0WMH7_9ZZZZ</name>
<protein>
    <submittedName>
        <fullName evidence="1">Uncharacterized protein</fullName>
    </submittedName>
</protein>
<accession>A0A3B0WMH7</accession>